<evidence type="ECO:0000256" key="5">
    <source>
        <dbReference type="ARBA" id="ARBA00023136"/>
    </source>
</evidence>
<dbReference type="SUPFAM" id="SSF51344">
    <property type="entry name" value="Epsilon subunit of F1F0-ATP synthase N-terminal domain"/>
    <property type="match status" value="1"/>
</dbReference>
<comment type="caution">
    <text evidence="12">The sequence shown here is derived from an EMBL/GenBank/DDBJ whole genome shotgun (WGS) entry which is preliminary data.</text>
</comment>
<evidence type="ECO:0000256" key="7">
    <source>
        <dbReference type="ARBA" id="ARBA00023310"/>
    </source>
</evidence>
<evidence type="ECO:0000259" key="10">
    <source>
        <dbReference type="Pfam" id="PF00401"/>
    </source>
</evidence>
<dbReference type="Gene3D" id="1.20.5.440">
    <property type="entry name" value="ATP synthase delta/epsilon subunit, C-terminal domain"/>
    <property type="match status" value="1"/>
</dbReference>
<comment type="subcellular location">
    <subcellularLocation>
        <location evidence="1 8">Cell membrane</location>
        <topology evidence="1 8">Peripheral membrane protein</topology>
    </subcellularLocation>
</comment>
<dbReference type="InterPro" id="IPR036794">
    <property type="entry name" value="ATP_F1_dsu/esu_C_sf"/>
</dbReference>
<keyword evidence="8" id="KW-0375">Hydrogen ion transport</keyword>
<dbReference type="InterPro" id="IPR001469">
    <property type="entry name" value="ATP_synth_F1_dsu/esu"/>
</dbReference>
<dbReference type="RefSeq" id="WP_249303073.1">
    <property type="nucleotide sequence ID" value="NZ_JACRSW010000010.1"/>
</dbReference>
<keyword evidence="8" id="KW-1003">Cell membrane</keyword>
<keyword evidence="5 8" id="KW-0472">Membrane</keyword>
<keyword evidence="13" id="KW-1185">Reference proteome</keyword>
<dbReference type="InterPro" id="IPR020547">
    <property type="entry name" value="ATP_synth_F1_esu_C"/>
</dbReference>
<reference evidence="12 13" key="1">
    <citation type="submission" date="2020-08" db="EMBL/GenBank/DDBJ databases">
        <title>Genome public.</title>
        <authorList>
            <person name="Liu C."/>
            <person name="Sun Q."/>
        </authorList>
    </citation>
    <scope>NUCLEOTIDE SEQUENCE [LARGE SCALE GENOMIC DNA]</scope>
    <source>
        <strain evidence="12 13">BX3</strain>
    </source>
</reference>
<dbReference type="Pfam" id="PF00401">
    <property type="entry name" value="ATP-synt_DE"/>
    <property type="match status" value="1"/>
</dbReference>
<name>A0ABR7MTC5_9FIRM</name>
<evidence type="ECO:0000256" key="4">
    <source>
        <dbReference type="ARBA" id="ARBA00023065"/>
    </source>
</evidence>
<dbReference type="PANTHER" id="PTHR13822">
    <property type="entry name" value="ATP SYNTHASE DELTA/EPSILON CHAIN"/>
    <property type="match status" value="1"/>
</dbReference>
<evidence type="ECO:0000256" key="8">
    <source>
        <dbReference type="HAMAP-Rule" id="MF_00530"/>
    </source>
</evidence>
<evidence type="ECO:0000259" key="11">
    <source>
        <dbReference type="Pfam" id="PF02823"/>
    </source>
</evidence>
<evidence type="ECO:0000256" key="9">
    <source>
        <dbReference type="RuleBase" id="RU003656"/>
    </source>
</evidence>
<feature type="domain" description="ATP synthase F1 complex delta/epsilon subunit N-terminal" evidence="11">
    <location>
        <begin position="6"/>
        <end position="83"/>
    </location>
</feature>
<dbReference type="Pfam" id="PF02823">
    <property type="entry name" value="ATP-synt_DE_N"/>
    <property type="match status" value="1"/>
</dbReference>
<dbReference type="EMBL" id="JACRSW010000010">
    <property type="protein sequence ID" value="MBC8556715.1"/>
    <property type="molecule type" value="Genomic_DNA"/>
</dbReference>
<keyword evidence="6 8" id="KW-0139">CF(1)</keyword>
<comment type="subunit">
    <text evidence="8 9">F-type ATPases have 2 components, CF(1) - the catalytic core - and CF(0) - the membrane proton channel. CF(1) has five subunits: alpha(3), beta(3), gamma(1), delta(1), epsilon(1). CF(0) has three main subunits: a, b and c.</text>
</comment>
<evidence type="ECO:0000256" key="2">
    <source>
        <dbReference type="ARBA" id="ARBA00005712"/>
    </source>
</evidence>
<dbReference type="PANTHER" id="PTHR13822:SF10">
    <property type="entry name" value="ATP SYNTHASE EPSILON CHAIN, CHLOROPLASTIC"/>
    <property type="match status" value="1"/>
</dbReference>
<dbReference type="InterPro" id="IPR036771">
    <property type="entry name" value="ATPsynth_dsu/esu_N"/>
</dbReference>
<gene>
    <name evidence="8 12" type="primary">atpC</name>
    <name evidence="12" type="ORF">H8700_03205</name>
</gene>
<feature type="domain" description="ATP synthase epsilon subunit C-terminal" evidence="10">
    <location>
        <begin position="87"/>
        <end position="129"/>
    </location>
</feature>
<keyword evidence="7 8" id="KW-0066">ATP synthesis</keyword>
<keyword evidence="3 8" id="KW-0813">Transport</keyword>
<evidence type="ECO:0000256" key="3">
    <source>
        <dbReference type="ARBA" id="ARBA00022448"/>
    </source>
</evidence>
<proteinExistence type="inferred from homology"/>
<comment type="similarity">
    <text evidence="2 8 9">Belongs to the ATPase epsilon chain family.</text>
</comment>
<protein>
    <recommendedName>
        <fullName evidence="8">ATP synthase epsilon chain</fullName>
    </recommendedName>
    <alternativeName>
        <fullName evidence="8">ATP synthase F1 sector epsilon subunit</fullName>
    </alternativeName>
    <alternativeName>
        <fullName evidence="8">F-ATPase epsilon subunit</fullName>
    </alternativeName>
</protein>
<evidence type="ECO:0000313" key="12">
    <source>
        <dbReference type="EMBL" id="MBC8556715.1"/>
    </source>
</evidence>
<comment type="function">
    <text evidence="8">Produces ATP from ADP in the presence of a proton gradient across the membrane.</text>
</comment>
<dbReference type="Gene3D" id="2.60.15.10">
    <property type="entry name" value="F0F1 ATP synthase delta/epsilon subunit, N-terminal"/>
    <property type="match status" value="1"/>
</dbReference>
<dbReference type="InterPro" id="IPR020546">
    <property type="entry name" value="ATP_synth_F1_dsu/esu_N"/>
</dbReference>
<dbReference type="Proteomes" id="UP000637513">
    <property type="component" value="Unassembled WGS sequence"/>
</dbReference>
<evidence type="ECO:0000256" key="6">
    <source>
        <dbReference type="ARBA" id="ARBA00023196"/>
    </source>
</evidence>
<dbReference type="CDD" id="cd12152">
    <property type="entry name" value="F1-ATPase_delta"/>
    <property type="match status" value="1"/>
</dbReference>
<dbReference type="SUPFAM" id="SSF46604">
    <property type="entry name" value="Epsilon subunit of F1F0-ATP synthase C-terminal domain"/>
    <property type="match status" value="1"/>
</dbReference>
<accession>A0ABR7MTC5</accession>
<evidence type="ECO:0000256" key="1">
    <source>
        <dbReference type="ARBA" id="ARBA00004202"/>
    </source>
</evidence>
<keyword evidence="4 8" id="KW-0406">Ion transport</keyword>
<dbReference type="NCBIfam" id="TIGR01216">
    <property type="entry name" value="ATP_synt_epsi"/>
    <property type="match status" value="1"/>
</dbReference>
<organism evidence="12 13">
    <name type="scientific">Jutongia hominis</name>
    <dbReference type="NCBI Taxonomy" id="2763664"/>
    <lineage>
        <taxon>Bacteria</taxon>
        <taxon>Bacillati</taxon>
        <taxon>Bacillota</taxon>
        <taxon>Clostridia</taxon>
        <taxon>Lachnospirales</taxon>
        <taxon>Lachnospiraceae</taxon>
        <taxon>Jutongia</taxon>
    </lineage>
</organism>
<dbReference type="HAMAP" id="MF_00530">
    <property type="entry name" value="ATP_synth_epsil_bac"/>
    <property type="match status" value="1"/>
</dbReference>
<sequence>MESFLVKVIACDRVFYDGKCYQVTIPLEDGGKGIMAHHENMVFSIEPGQLRLLLEDGIWQEGVVGAGFCQVVNNRVTIIVDTAEYPEEVDIRRANEAKERAKEQLRQKQSIQEYYRSQASLARAMARLRYSTKDDINV</sequence>
<evidence type="ECO:0000313" key="13">
    <source>
        <dbReference type="Proteomes" id="UP000637513"/>
    </source>
</evidence>